<accession>A0A075FTQ7</accession>
<reference evidence="2" key="1">
    <citation type="journal article" date="2014" name="Genome Biol. Evol.">
        <title>Pangenome evidence for extensive interdomain horizontal transfer affecting lineage core and shell genes in uncultured planktonic thaumarchaeota and euryarchaeota.</title>
        <authorList>
            <person name="Deschamps P."/>
            <person name="Zivanovic Y."/>
            <person name="Moreira D."/>
            <person name="Rodriguez-Valera F."/>
            <person name="Lopez-Garcia P."/>
        </authorList>
    </citation>
    <scope>NUCLEOTIDE SEQUENCE</scope>
</reference>
<sequence>MPASSWSISESELPAHPARAEAVSSSTMDTDCIFIGGGVQTATFKFRPASLNLDQSAGSHH</sequence>
<evidence type="ECO:0000256" key="1">
    <source>
        <dbReference type="SAM" id="MobiDB-lite"/>
    </source>
</evidence>
<name>A0A075FTQ7_9EURY</name>
<feature type="region of interest" description="Disordered" evidence="1">
    <location>
        <begin position="1"/>
        <end position="22"/>
    </location>
</feature>
<feature type="compositionally biased region" description="Polar residues" evidence="1">
    <location>
        <begin position="1"/>
        <end position="10"/>
    </location>
</feature>
<dbReference type="EMBL" id="KF900378">
    <property type="protein sequence ID" value="AIE92856.1"/>
    <property type="molecule type" value="Genomic_DNA"/>
</dbReference>
<dbReference type="AlphaFoldDB" id="A0A075FTQ7"/>
<evidence type="ECO:0000313" key="2">
    <source>
        <dbReference type="EMBL" id="AIE92856.1"/>
    </source>
</evidence>
<organism evidence="2">
    <name type="scientific">uncultured marine group II/III euryarchaeote AD1000_29_A08</name>
    <dbReference type="NCBI Taxonomy" id="1457748"/>
    <lineage>
        <taxon>Archaea</taxon>
        <taxon>Methanobacteriati</taxon>
        <taxon>Methanobacteriota</taxon>
        <taxon>environmental samples</taxon>
    </lineage>
</organism>
<protein>
    <submittedName>
        <fullName evidence="2">Uncharacterized protein</fullName>
    </submittedName>
</protein>
<proteinExistence type="predicted"/>